<comment type="caution">
    <text evidence="2">The sequence shown here is derived from an EMBL/GenBank/DDBJ whole genome shotgun (WGS) entry which is preliminary data.</text>
</comment>
<organism evidence="2">
    <name type="scientific">Menopon gallinae</name>
    <name type="common">poultry shaft louse</name>
    <dbReference type="NCBI Taxonomy" id="328185"/>
    <lineage>
        <taxon>Eukaryota</taxon>
        <taxon>Metazoa</taxon>
        <taxon>Ecdysozoa</taxon>
        <taxon>Arthropoda</taxon>
        <taxon>Hexapoda</taxon>
        <taxon>Insecta</taxon>
        <taxon>Pterygota</taxon>
        <taxon>Neoptera</taxon>
        <taxon>Paraneoptera</taxon>
        <taxon>Psocodea</taxon>
        <taxon>Troctomorpha</taxon>
        <taxon>Phthiraptera</taxon>
        <taxon>Amblycera</taxon>
        <taxon>Menoponidae</taxon>
        <taxon>Menopon</taxon>
    </lineage>
</organism>
<protein>
    <submittedName>
        <fullName evidence="2">Uncharacterized protein</fullName>
    </submittedName>
</protein>
<evidence type="ECO:0000256" key="1">
    <source>
        <dbReference type="SAM" id="Phobius"/>
    </source>
</evidence>
<keyword evidence="1" id="KW-0472">Membrane</keyword>
<proteinExistence type="predicted"/>
<reference evidence="2" key="1">
    <citation type="journal article" date="2024" name="Gigascience">
        <title>Chromosome-level genome of the poultry shaft louse Menopon gallinae provides insight into the host-switching and adaptive evolution of parasitic lice.</title>
        <authorList>
            <person name="Xu Y."/>
            <person name="Ma L."/>
            <person name="Liu S."/>
            <person name="Liang Y."/>
            <person name="Liu Q."/>
            <person name="He Z."/>
            <person name="Tian L."/>
            <person name="Duan Y."/>
            <person name="Cai W."/>
            <person name="Li H."/>
            <person name="Song F."/>
        </authorList>
    </citation>
    <scope>NUCLEOTIDE SEQUENCE</scope>
    <source>
        <strain evidence="2">Cailab_2023a</strain>
    </source>
</reference>
<evidence type="ECO:0000313" key="2">
    <source>
        <dbReference type="EMBL" id="KAL0279299.1"/>
    </source>
</evidence>
<gene>
    <name evidence="2" type="ORF">PYX00_000893</name>
</gene>
<dbReference type="EMBL" id="JARGDH010000001">
    <property type="protein sequence ID" value="KAL0279299.1"/>
    <property type="molecule type" value="Genomic_DNA"/>
</dbReference>
<accession>A0AAW2IAS7</accession>
<sequence length="153" mass="17442">MVKYSPWDDITYKDLGIPVSVEFTPDFLSRMRISYIGLWICGSVGEEKSIKSSILNPAAVAVIGVGLVVLENSLYTYCAWMRLRFVQSDEWMEECVLFPVKRVVQVLKELDRKRKGYIKDEYCRSNKDSSFMYVSGGGQDKAHSLLRNSCAGY</sequence>
<keyword evidence="1" id="KW-0812">Transmembrane</keyword>
<dbReference type="AlphaFoldDB" id="A0AAW2IAS7"/>
<keyword evidence="1" id="KW-1133">Transmembrane helix</keyword>
<name>A0AAW2IAS7_9NEOP</name>
<feature type="transmembrane region" description="Helical" evidence="1">
    <location>
        <begin position="54"/>
        <end position="75"/>
    </location>
</feature>